<keyword evidence="1" id="KW-0805">Transcription regulation</keyword>
<dbReference type="CDD" id="cd01392">
    <property type="entry name" value="HTH_LacI"/>
    <property type="match status" value="1"/>
</dbReference>
<dbReference type="InterPro" id="IPR046335">
    <property type="entry name" value="LacI/GalR-like_sensor"/>
</dbReference>
<dbReference type="SUPFAM" id="SSF53822">
    <property type="entry name" value="Periplasmic binding protein-like I"/>
    <property type="match status" value="1"/>
</dbReference>
<dbReference type="GO" id="GO:0003700">
    <property type="term" value="F:DNA-binding transcription factor activity"/>
    <property type="evidence" value="ECO:0007669"/>
    <property type="project" value="TreeGrafter"/>
</dbReference>
<keyword evidence="3" id="KW-0804">Transcription</keyword>
<dbReference type="AlphaFoldDB" id="A0A4R6KB21"/>
<dbReference type="Proteomes" id="UP000295388">
    <property type="component" value="Unassembled WGS sequence"/>
</dbReference>
<proteinExistence type="predicted"/>
<dbReference type="EMBL" id="SNWQ01000009">
    <property type="protein sequence ID" value="TDO47162.1"/>
    <property type="molecule type" value="Genomic_DNA"/>
</dbReference>
<dbReference type="GO" id="GO:0000976">
    <property type="term" value="F:transcription cis-regulatory region binding"/>
    <property type="evidence" value="ECO:0007669"/>
    <property type="project" value="TreeGrafter"/>
</dbReference>
<dbReference type="Gene3D" id="1.10.260.40">
    <property type="entry name" value="lambda repressor-like DNA-binding domains"/>
    <property type="match status" value="1"/>
</dbReference>
<dbReference type="PROSITE" id="PS50932">
    <property type="entry name" value="HTH_LACI_2"/>
    <property type="match status" value="1"/>
</dbReference>
<dbReference type="PANTHER" id="PTHR30146">
    <property type="entry name" value="LACI-RELATED TRANSCRIPTIONAL REPRESSOR"/>
    <property type="match status" value="1"/>
</dbReference>
<keyword evidence="6" id="KW-1185">Reference proteome</keyword>
<sequence>MVAALGSPPGPAAEWRWAMGDNGRPTATISRVAEAAGVSRATVSRVMNGRSTVAPELAERVLAAARALDYAPSPVARSLALGRTATISLIVPDLANPTFQEVLRGLSQAAGEHGHRLLIAESAEHVEDEEVLAVEARRRCDGIVLASPRLPAEDLGRLAQQLSPLVLINRTLPGGGVPSLSVDHAAGIGDLVAHLLSLGHRKIVYLAGPPASISNQDRLDVLLRLSREGRAFELVELACGSMFEDGHAMAGAVVGTGATAVVAYNDMVAFGTLSGLHELGVAVPQQISITGFDDIPFARFTTPPLTTTAVPANAIGRDAWTRLWALLEGSPATPPATYRPRLQVRGSSGRAALS</sequence>
<dbReference type="PANTHER" id="PTHR30146:SF138">
    <property type="entry name" value="TRANSCRIPTIONAL REGULATORY PROTEIN"/>
    <property type="match status" value="1"/>
</dbReference>
<evidence type="ECO:0000256" key="2">
    <source>
        <dbReference type="ARBA" id="ARBA00023125"/>
    </source>
</evidence>
<dbReference type="Gene3D" id="3.40.50.2300">
    <property type="match status" value="2"/>
</dbReference>
<feature type="domain" description="HTH lacI-type" evidence="4">
    <location>
        <begin position="27"/>
        <end position="81"/>
    </location>
</feature>
<comment type="caution">
    <text evidence="5">The sequence shown here is derived from an EMBL/GenBank/DDBJ whole genome shotgun (WGS) entry which is preliminary data.</text>
</comment>
<reference evidence="5 6" key="1">
    <citation type="submission" date="2019-03" db="EMBL/GenBank/DDBJ databases">
        <title>Genomic Encyclopedia of Type Strains, Phase III (KMG-III): the genomes of soil and plant-associated and newly described type strains.</title>
        <authorList>
            <person name="Whitman W."/>
        </authorList>
    </citation>
    <scope>NUCLEOTIDE SEQUENCE [LARGE SCALE GENOMIC DNA]</scope>
    <source>
        <strain evidence="5 6">VKM Ac-2527</strain>
    </source>
</reference>
<dbReference type="InterPro" id="IPR010982">
    <property type="entry name" value="Lambda_DNA-bd_dom_sf"/>
</dbReference>
<evidence type="ECO:0000256" key="3">
    <source>
        <dbReference type="ARBA" id="ARBA00023163"/>
    </source>
</evidence>
<accession>A0A4R6KB21</accession>
<dbReference type="InterPro" id="IPR000843">
    <property type="entry name" value="HTH_LacI"/>
</dbReference>
<dbReference type="SUPFAM" id="SSF47413">
    <property type="entry name" value="lambda repressor-like DNA-binding domains"/>
    <property type="match status" value="1"/>
</dbReference>
<protein>
    <submittedName>
        <fullName evidence="5">LacI family transcriptional regulator</fullName>
    </submittedName>
</protein>
<dbReference type="InterPro" id="IPR028082">
    <property type="entry name" value="Peripla_BP_I"/>
</dbReference>
<evidence type="ECO:0000259" key="4">
    <source>
        <dbReference type="PROSITE" id="PS50932"/>
    </source>
</evidence>
<evidence type="ECO:0000256" key="1">
    <source>
        <dbReference type="ARBA" id="ARBA00023015"/>
    </source>
</evidence>
<gene>
    <name evidence="5" type="ORF">EV643_10953</name>
</gene>
<dbReference type="Pfam" id="PF00356">
    <property type="entry name" value="LacI"/>
    <property type="match status" value="1"/>
</dbReference>
<evidence type="ECO:0000313" key="6">
    <source>
        <dbReference type="Proteomes" id="UP000295388"/>
    </source>
</evidence>
<dbReference type="Pfam" id="PF13377">
    <property type="entry name" value="Peripla_BP_3"/>
    <property type="match status" value="1"/>
</dbReference>
<organism evidence="5 6">
    <name type="scientific">Kribbella caucasensis</name>
    <dbReference type="NCBI Taxonomy" id="2512215"/>
    <lineage>
        <taxon>Bacteria</taxon>
        <taxon>Bacillati</taxon>
        <taxon>Actinomycetota</taxon>
        <taxon>Actinomycetes</taxon>
        <taxon>Propionibacteriales</taxon>
        <taxon>Kribbellaceae</taxon>
        <taxon>Kribbella</taxon>
    </lineage>
</organism>
<evidence type="ECO:0000313" key="5">
    <source>
        <dbReference type="EMBL" id="TDO47162.1"/>
    </source>
</evidence>
<name>A0A4R6KB21_9ACTN</name>
<dbReference type="CDD" id="cd06267">
    <property type="entry name" value="PBP1_LacI_sugar_binding-like"/>
    <property type="match status" value="1"/>
</dbReference>
<keyword evidence="2" id="KW-0238">DNA-binding</keyword>
<dbReference type="SMART" id="SM00354">
    <property type="entry name" value="HTH_LACI"/>
    <property type="match status" value="1"/>
</dbReference>